<feature type="region of interest" description="Disordered" evidence="1">
    <location>
        <begin position="67"/>
        <end position="97"/>
    </location>
</feature>
<reference evidence="2 3" key="1">
    <citation type="submission" date="2011-11" db="EMBL/GenBank/DDBJ databases">
        <authorList>
            <person name="Weinstock G."/>
            <person name="Sodergren E."/>
            <person name="Clifton S."/>
            <person name="Fulton L."/>
            <person name="Fulton B."/>
            <person name="Courtney L."/>
            <person name="Fronick C."/>
            <person name="Harrison M."/>
            <person name="Strong C."/>
            <person name="Farmer C."/>
            <person name="Delahaunty K."/>
            <person name="Markovic C."/>
            <person name="Hall O."/>
            <person name="Minx P."/>
            <person name="Tomlinson C."/>
            <person name="Mitreva M."/>
            <person name="Hou S."/>
            <person name="Chen J."/>
            <person name="Wollam A."/>
            <person name="Pepin K.H."/>
            <person name="Johnson M."/>
            <person name="Bhonagiri V."/>
            <person name="Zhang X."/>
            <person name="Suruliraj S."/>
            <person name="Warren W."/>
            <person name="Chinwalla A."/>
            <person name="Mardis E.R."/>
            <person name="Wilson R.K."/>
        </authorList>
    </citation>
    <scope>NUCLEOTIDE SEQUENCE [LARGE SCALE GENOMIC DNA]</scope>
    <source>
        <strain evidence="2 3">YIT 11816</strain>
    </source>
</reference>
<dbReference type="HOGENOM" id="CLU_2345614_0_0_4"/>
<dbReference type="EMBL" id="AFBQ01000090">
    <property type="protein sequence ID" value="EHY31939.1"/>
    <property type="molecule type" value="Genomic_DNA"/>
</dbReference>
<name>H3KD74_9BURK</name>
<gene>
    <name evidence="2" type="ORF">HMPREF9440_00681</name>
</gene>
<sequence>MDDPPLFSSKKAPEGVPDAPSEPGRGPTGLGRDRSFGERRPPIRRLPKAHYGRPVDFIFDRRRKPCGAPFPEGHGGFSGFGPKALRGGGSQARGSFD</sequence>
<feature type="region of interest" description="Disordered" evidence="1">
    <location>
        <begin position="1"/>
        <end position="49"/>
    </location>
</feature>
<evidence type="ECO:0000313" key="3">
    <source>
        <dbReference type="Proteomes" id="UP000004956"/>
    </source>
</evidence>
<dbReference type="AlphaFoldDB" id="H3KD74"/>
<organism evidence="2 3">
    <name type="scientific">Sutterella parvirubra YIT 11816</name>
    <dbReference type="NCBI Taxonomy" id="762967"/>
    <lineage>
        <taxon>Bacteria</taxon>
        <taxon>Pseudomonadati</taxon>
        <taxon>Pseudomonadota</taxon>
        <taxon>Betaproteobacteria</taxon>
        <taxon>Burkholderiales</taxon>
        <taxon>Sutterellaceae</taxon>
        <taxon>Sutterella</taxon>
    </lineage>
</organism>
<feature type="compositionally biased region" description="Basic and acidic residues" evidence="1">
    <location>
        <begin position="31"/>
        <end position="41"/>
    </location>
</feature>
<protein>
    <submittedName>
        <fullName evidence="2">Uncharacterized protein</fullName>
    </submittedName>
</protein>
<evidence type="ECO:0000256" key="1">
    <source>
        <dbReference type="SAM" id="MobiDB-lite"/>
    </source>
</evidence>
<proteinExistence type="predicted"/>
<comment type="caution">
    <text evidence="2">The sequence shown here is derived from an EMBL/GenBank/DDBJ whole genome shotgun (WGS) entry which is preliminary data.</text>
</comment>
<dbReference type="Proteomes" id="UP000004956">
    <property type="component" value="Unassembled WGS sequence"/>
</dbReference>
<accession>H3KD74</accession>
<keyword evidence="3" id="KW-1185">Reference proteome</keyword>
<evidence type="ECO:0000313" key="2">
    <source>
        <dbReference type="EMBL" id="EHY31939.1"/>
    </source>
</evidence>